<dbReference type="Gene3D" id="2.160.10.10">
    <property type="entry name" value="Hexapeptide repeat proteins"/>
    <property type="match status" value="1"/>
</dbReference>
<dbReference type="GO" id="GO:0008780">
    <property type="term" value="F:acyl-[acyl-carrier-protein]-UDP-N-acetylglucosamine O-acyltransferase activity"/>
    <property type="evidence" value="ECO:0007669"/>
    <property type="project" value="UniProtKB-EC"/>
</dbReference>
<keyword evidence="10" id="KW-1185">Reference proteome</keyword>
<dbReference type="PANTHER" id="PTHR43480:SF1">
    <property type="entry name" value="ACYL-[ACYL-CARRIER-PROTEIN]--UDP-N-ACETYLGLUCOSAMINE O-ACYLTRANSFERASE, MITOCHONDRIAL-RELATED"/>
    <property type="match status" value="1"/>
</dbReference>
<dbReference type="CDD" id="cd03351">
    <property type="entry name" value="LbH_UDP-GlcNAc_AT"/>
    <property type="match status" value="1"/>
</dbReference>
<dbReference type="InterPro" id="IPR018357">
    <property type="entry name" value="Hexapep_transf_CS"/>
</dbReference>
<keyword evidence="1" id="KW-0963">Cytoplasm</keyword>
<evidence type="ECO:0000256" key="2">
    <source>
        <dbReference type="ARBA" id="ARBA00022516"/>
    </source>
</evidence>
<reference evidence="9" key="1">
    <citation type="submission" date="2023-07" db="EMBL/GenBank/DDBJ databases">
        <title>Brevundimonas soil sp. nov., isolated from the soil of chemical plant.</title>
        <authorList>
            <person name="Wu N."/>
        </authorList>
    </citation>
    <scope>NUCLEOTIDE SEQUENCE</scope>
    <source>
        <strain evidence="9">XZ-24</strain>
    </source>
</reference>
<dbReference type="EC" id="2.3.1.129" evidence="9"/>
<evidence type="ECO:0000256" key="7">
    <source>
        <dbReference type="ARBA" id="ARBA00023315"/>
    </source>
</evidence>
<dbReference type="Pfam" id="PF00132">
    <property type="entry name" value="Hexapep"/>
    <property type="match status" value="1"/>
</dbReference>
<keyword evidence="2" id="KW-0444">Lipid biosynthesis</keyword>
<dbReference type="SUPFAM" id="SSF51161">
    <property type="entry name" value="Trimeric LpxA-like enzymes"/>
    <property type="match status" value="1"/>
</dbReference>
<dbReference type="PROSITE" id="PS00101">
    <property type="entry name" value="HEXAPEP_TRANSFERASES"/>
    <property type="match status" value="1"/>
</dbReference>
<gene>
    <name evidence="9" type="primary">lpxA</name>
    <name evidence="9" type="ORF">Q0812_11030</name>
</gene>
<dbReference type="EMBL" id="JAUKTR010000004">
    <property type="protein sequence ID" value="MDO1559958.1"/>
    <property type="molecule type" value="Genomic_DNA"/>
</dbReference>
<dbReference type="InterPro" id="IPR029098">
    <property type="entry name" value="Acetyltransf_C"/>
</dbReference>
<keyword evidence="7 9" id="KW-0012">Acyltransferase</keyword>
<dbReference type="InterPro" id="IPR010137">
    <property type="entry name" value="Lipid_A_LpxA"/>
</dbReference>
<dbReference type="Proteomes" id="UP001169063">
    <property type="component" value="Unassembled WGS sequence"/>
</dbReference>
<dbReference type="RefSeq" id="WP_302110389.1">
    <property type="nucleotide sequence ID" value="NZ_JAUKTR010000004.1"/>
</dbReference>
<protein>
    <submittedName>
        <fullName evidence="9">Acyl-ACP--UDP-N-acetylglucosamine O-acyltransferase</fullName>
        <ecNumber evidence="9">2.3.1.129</ecNumber>
    </submittedName>
</protein>
<dbReference type="InterPro" id="IPR037157">
    <property type="entry name" value="Acetyltransf_C_sf"/>
</dbReference>
<evidence type="ECO:0000256" key="6">
    <source>
        <dbReference type="ARBA" id="ARBA00023098"/>
    </source>
</evidence>
<dbReference type="NCBIfam" id="NF003657">
    <property type="entry name" value="PRK05289.1"/>
    <property type="match status" value="1"/>
</dbReference>
<dbReference type="InterPro" id="IPR001451">
    <property type="entry name" value="Hexapep"/>
</dbReference>
<keyword evidence="6" id="KW-0443">Lipid metabolism</keyword>
<dbReference type="Gene3D" id="1.20.1180.10">
    <property type="entry name" value="Udp N-acetylglucosamine O-acyltransferase, C-terminal domain"/>
    <property type="match status" value="1"/>
</dbReference>
<dbReference type="PIRSF" id="PIRSF000456">
    <property type="entry name" value="UDP-GlcNAc_acltr"/>
    <property type="match status" value="1"/>
</dbReference>
<evidence type="ECO:0000256" key="4">
    <source>
        <dbReference type="ARBA" id="ARBA00022679"/>
    </source>
</evidence>
<name>A0ABT8SQG0_9CAUL</name>
<evidence type="ECO:0000259" key="8">
    <source>
        <dbReference type="Pfam" id="PF13720"/>
    </source>
</evidence>
<dbReference type="InterPro" id="IPR011004">
    <property type="entry name" value="Trimer_LpxA-like_sf"/>
</dbReference>
<dbReference type="NCBIfam" id="TIGR01852">
    <property type="entry name" value="lipid_A_lpxA"/>
    <property type="match status" value="1"/>
</dbReference>
<proteinExistence type="predicted"/>
<evidence type="ECO:0000313" key="10">
    <source>
        <dbReference type="Proteomes" id="UP001169063"/>
    </source>
</evidence>
<sequence length="259" mass="27185">MTIHPTALVDPGAEIGDGAVVGPWCRVEAGARLAAGVELASSVVVHSHTDIGEGTVVHPFAVLGGAPQHGGYKGEPTRLVIGARNIIREHATLHRGTVQGGGLTRVGEGCLFMVGAHIAHDCMVGDGVTFANNAVIGGHVQVGDGAFLGGQSAVHQWCRVGKGAILGGGAVATRDVIPFGSAWGNHARLEGLNMVGLKRRGFDKARIRRMLKLFDALFHGEGLFEDRLARAEAEYADLDEAREIITFIRDGGSRPLCRP</sequence>
<dbReference type="PANTHER" id="PTHR43480">
    <property type="entry name" value="ACYL-[ACYL-CARRIER-PROTEIN]--UDP-N-ACETYLGLUCOSAMINE O-ACYLTRANSFERASE"/>
    <property type="match status" value="1"/>
</dbReference>
<feature type="domain" description="UDP N-acetylglucosamine O-acyltransferase C-terminal" evidence="8">
    <location>
        <begin position="175"/>
        <end position="255"/>
    </location>
</feature>
<evidence type="ECO:0000313" key="9">
    <source>
        <dbReference type="EMBL" id="MDO1559958.1"/>
    </source>
</evidence>
<evidence type="ECO:0000256" key="1">
    <source>
        <dbReference type="ARBA" id="ARBA00022490"/>
    </source>
</evidence>
<evidence type="ECO:0000256" key="5">
    <source>
        <dbReference type="ARBA" id="ARBA00022737"/>
    </source>
</evidence>
<dbReference type="Pfam" id="PF13720">
    <property type="entry name" value="Acetyltransf_11"/>
    <property type="match status" value="1"/>
</dbReference>
<keyword evidence="3" id="KW-0441">Lipid A biosynthesis</keyword>
<keyword evidence="5" id="KW-0677">Repeat</keyword>
<comment type="caution">
    <text evidence="9">The sequence shown here is derived from an EMBL/GenBank/DDBJ whole genome shotgun (WGS) entry which is preliminary data.</text>
</comment>
<organism evidence="9 10">
    <name type="scientific">Peiella sedimenti</name>
    <dbReference type="NCBI Taxonomy" id="3061083"/>
    <lineage>
        <taxon>Bacteria</taxon>
        <taxon>Pseudomonadati</taxon>
        <taxon>Pseudomonadota</taxon>
        <taxon>Alphaproteobacteria</taxon>
        <taxon>Caulobacterales</taxon>
        <taxon>Caulobacteraceae</taxon>
        <taxon>Peiella</taxon>
    </lineage>
</organism>
<evidence type="ECO:0000256" key="3">
    <source>
        <dbReference type="ARBA" id="ARBA00022556"/>
    </source>
</evidence>
<accession>A0ABT8SQG0</accession>
<keyword evidence="4 9" id="KW-0808">Transferase</keyword>